<dbReference type="FunCoup" id="K3WQA5">
    <property type="interactions" value="66"/>
</dbReference>
<dbReference type="OMA" id="AVECKDL"/>
<dbReference type="GO" id="GO:0030488">
    <property type="term" value="P:tRNA methylation"/>
    <property type="evidence" value="ECO:0007669"/>
    <property type="project" value="TreeGrafter"/>
</dbReference>
<keyword evidence="6" id="KW-0949">S-adenosyl-L-methionine</keyword>
<dbReference type="SUPFAM" id="SSF111278">
    <property type="entry name" value="SSo0622-like"/>
    <property type="match status" value="1"/>
</dbReference>
<comment type="catalytic activity">
    <reaction evidence="9">
        <text>4-demethylwyosine(37) in tRNA(Phe) + S-adenosyl-L-methionine = 4-demethyl-7-[(3S)-3-amino-3-carboxypropyl]wyosine(37) in tRNA(Phe) + S-methyl-5'-thioadenosine + H(+)</text>
        <dbReference type="Rhea" id="RHEA:36355"/>
        <dbReference type="Rhea" id="RHEA-COMP:10164"/>
        <dbReference type="Rhea" id="RHEA-COMP:10378"/>
        <dbReference type="ChEBI" id="CHEBI:15378"/>
        <dbReference type="ChEBI" id="CHEBI:17509"/>
        <dbReference type="ChEBI" id="CHEBI:59789"/>
        <dbReference type="ChEBI" id="CHEBI:64315"/>
        <dbReference type="ChEBI" id="CHEBI:73550"/>
        <dbReference type="EC" id="2.5.1.114"/>
    </reaction>
</comment>
<evidence type="ECO:0000256" key="11">
    <source>
        <dbReference type="ARBA" id="ARBA00069229"/>
    </source>
</evidence>
<evidence type="ECO:0000256" key="4">
    <source>
        <dbReference type="ARBA" id="ARBA00022603"/>
    </source>
</evidence>
<evidence type="ECO:0000313" key="14">
    <source>
        <dbReference type="EnsemblProtists" id="PYU1_T007147"/>
    </source>
</evidence>
<dbReference type="EMBL" id="GL376560">
    <property type="status" value="NOT_ANNOTATED_CDS"/>
    <property type="molecule type" value="Genomic_DNA"/>
</dbReference>
<dbReference type="Gene3D" id="2.120.10.80">
    <property type="entry name" value="Kelch-type beta propeller"/>
    <property type="match status" value="2"/>
</dbReference>
<dbReference type="PANTHER" id="PTHR23245">
    <property type="entry name" value="TRNA METHYLTRANSFERASE"/>
    <property type="match status" value="1"/>
</dbReference>
<comment type="function">
    <text evidence="10">S-adenosyl-L-methionine-dependent methyltransferase that acts as a component of the wybutosine biosynthesis pathway. Wybutosine is a hyper modified guanosine with a tricyclic base found at the 3'-position adjacent to the anticodon of eukaryotic phenylalanine tRNA. Probably methylates N-4 position of wybutosine-86 to produce wybutosine-72.</text>
</comment>
<evidence type="ECO:0000256" key="8">
    <source>
        <dbReference type="ARBA" id="ARBA00049202"/>
    </source>
</evidence>
<feature type="compositionally biased region" description="Polar residues" evidence="12">
    <location>
        <begin position="610"/>
        <end position="630"/>
    </location>
</feature>
<evidence type="ECO:0000256" key="1">
    <source>
        <dbReference type="ARBA" id="ARBA00004797"/>
    </source>
</evidence>
<dbReference type="SUPFAM" id="SSF53335">
    <property type="entry name" value="S-adenosyl-L-methionine-dependent methyltransferases"/>
    <property type="match status" value="1"/>
</dbReference>
<dbReference type="InterPro" id="IPR003827">
    <property type="entry name" value="tRNA_yW-synthesising"/>
</dbReference>
<dbReference type="CDD" id="cd02440">
    <property type="entry name" value="AdoMet_MTases"/>
    <property type="match status" value="1"/>
</dbReference>
<dbReference type="SUPFAM" id="SSF117281">
    <property type="entry name" value="Kelch motif"/>
    <property type="match status" value="1"/>
</dbReference>
<reference evidence="15" key="1">
    <citation type="journal article" date="2010" name="Genome Biol.">
        <title>Genome sequence of the necrotrophic plant pathogen Pythium ultimum reveals original pathogenicity mechanisms and effector repertoire.</title>
        <authorList>
            <person name="Levesque C.A."/>
            <person name="Brouwer H."/>
            <person name="Cano L."/>
            <person name="Hamilton J.P."/>
            <person name="Holt C."/>
            <person name="Huitema E."/>
            <person name="Raffaele S."/>
            <person name="Robideau G.P."/>
            <person name="Thines M."/>
            <person name="Win J."/>
            <person name="Zerillo M.M."/>
            <person name="Beakes G.W."/>
            <person name="Boore J.L."/>
            <person name="Busam D."/>
            <person name="Dumas B."/>
            <person name="Ferriera S."/>
            <person name="Fuerstenberg S.I."/>
            <person name="Gachon C.M."/>
            <person name="Gaulin E."/>
            <person name="Govers F."/>
            <person name="Grenville-Briggs L."/>
            <person name="Horner N."/>
            <person name="Hostetler J."/>
            <person name="Jiang R.H."/>
            <person name="Johnson J."/>
            <person name="Krajaejun T."/>
            <person name="Lin H."/>
            <person name="Meijer H.J."/>
            <person name="Moore B."/>
            <person name="Morris P."/>
            <person name="Phuntmart V."/>
            <person name="Puiu D."/>
            <person name="Shetty J."/>
            <person name="Stajich J.E."/>
            <person name="Tripathy S."/>
            <person name="Wawra S."/>
            <person name="van West P."/>
            <person name="Whitty B.R."/>
            <person name="Coutinho P.M."/>
            <person name="Henrissat B."/>
            <person name="Martin F."/>
            <person name="Thomas P.D."/>
            <person name="Tyler B.M."/>
            <person name="De Vries R.P."/>
            <person name="Kamoun S."/>
            <person name="Yandell M."/>
            <person name="Tisserat N."/>
            <person name="Buell C.R."/>
        </authorList>
    </citation>
    <scope>NUCLEOTIDE SEQUENCE</scope>
    <source>
        <strain evidence="15">DAOM:BR144</strain>
    </source>
</reference>
<name>K3WQA5_GLOUD</name>
<accession>K3WQA5</accession>
<evidence type="ECO:0000256" key="2">
    <source>
        <dbReference type="ARBA" id="ARBA00012265"/>
    </source>
</evidence>
<evidence type="ECO:0000256" key="12">
    <source>
        <dbReference type="SAM" id="MobiDB-lite"/>
    </source>
</evidence>
<dbReference type="Pfam" id="PF02475">
    <property type="entry name" value="TRM5-TYW2_MTfase"/>
    <property type="match status" value="1"/>
</dbReference>
<organism evidence="14 15">
    <name type="scientific">Globisporangium ultimum (strain ATCC 200006 / CBS 805.95 / DAOM BR144)</name>
    <name type="common">Pythium ultimum</name>
    <dbReference type="NCBI Taxonomy" id="431595"/>
    <lineage>
        <taxon>Eukaryota</taxon>
        <taxon>Sar</taxon>
        <taxon>Stramenopiles</taxon>
        <taxon>Oomycota</taxon>
        <taxon>Peronosporomycetes</taxon>
        <taxon>Pythiales</taxon>
        <taxon>Pythiaceae</taxon>
        <taxon>Globisporangium</taxon>
    </lineage>
</organism>
<comment type="pathway">
    <text evidence="1">tRNA modification; wybutosine-tRNA(Phe) biosynthesis.</text>
</comment>
<evidence type="ECO:0000256" key="5">
    <source>
        <dbReference type="ARBA" id="ARBA00022679"/>
    </source>
</evidence>
<reference evidence="14" key="3">
    <citation type="submission" date="2015-02" db="UniProtKB">
        <authorList>
            <consortium name="EnsemblProtists"/>
        </authorList>
    </citation>
    <scope>IDENTIFICATION</scope>
    <source>
        <strain evidence="14">DAOM BR144</strain>
    </source>
</reference>
<dbReference type="FunFam" id="3.30.1960.10:FF:000003">
    <property type="entry name" value="tRNA methyltransferase"/>
    <property type="match status" value="1"/>
</dbReference>
<dbReference type="GO" id="GO:0102522">
    <property type="term" value="F:tRNA 4-demethylwyosine alpha-amino-alpha-carboxypropyltransferase activity"/>
    <property type="evidence" value="ECO:0007669"/>
    <property type="project" value="UniProtKB-EC"/>
</dbReference>
<dbReference type="Pfam" id="PF02676">
    <property type="entry name" value="TYW3"/>
    <property type="match status" value="1"/>
</dbReference>
<dbReference type="PROSITE" id="PS51684">
    <property type="entry name" value="SAM_MT_TRM5_TYW2"/>
    <property type="match status" value="1"/>
</dbReference>
<evidence type="ECO:0000256" key="6">
    <source>
        <dbReference type="ARBA" id="ARBA00022691"/>
    </source>
</evidence>
<dbReference type="eggNOG" id="KOG1228">
    <property type="taxonomic scope" value="Eukaryota"/>
</dbReference>
<dbReference type="eggNOG" id="KOG1227">
    <property type="taxonomic scope" value="Eukaryota"/>
</dbReference>
<dbReference type="GO" id="GO:0031591">
    <property type="term" value="P:wybutosine biosynthetic process"/>
    <property type="evidence" value="ECO:0007669"/>
    <property type="project" value="TreeGrafter"/>
</dbReference>
<dbReference type="AlphaFoldDB" id="K3WQA5"/>
<sequence>MFAQLKRESLRKLRMAEDKSPKGSIDEPIVDMIRLINDHPNYVTSSSCSGRIAVFCGVPATATAGEAGAEGGRDESVNLITKGGKWLLAEHATITWEQLSQALRSPDAISANSNMLIFKHEPFIMHVVCRDLDAAKELLQWGIACGFRESGVVLGNKKIMCAIRTSANGLEIPIAHSTKELLVSDEYLKWIVDIANEKFIANKKKTDQLFEAFKAKFYGEKPVVSNEAAVSSVEFDLYKELKCDEIKRVGHTSVAHGTSIVVFGGQGATASGTTSRLAALTIVSTAKDHSLEVIYKEDEKTAEAAPSARMQHSAVVVNNEMIVFGGRAGPTKPFNDVHAFKLDTRTWRAVDTVGGGPSPRYKHSCSVVGSTMYVYGGRDATTVLGDLFALDLGQSTPEWRQIDNPFTYPRFDHVSAVVEKTKVLFWGGMTSSRGVEDDGGDASEVTQKSVDNVLEASEKEQTYCLLFDTVTGIWERKELGNLSAGPEASLIAGSVCEVSDHHVVLSGGMTSSSLVNGDNATQKLFLLDAKTMKWMRLGEVKHANAAFAYHTCTWMPHNSSVYVLGGGFQCFGFGQFYSSPFQCELSLIKASILGAVKVTSSASAAVSSSENKSGRSTEASSQAMQSTDSSRPLGVLAAKLDVKKVKTLLEVAKVYDKSRRVHVIQRDDGSVFLIPVTASIHNAVTSNLELSSLDIVVDEDAYANKFGKSSGLNRNEVIQSTILAFAAKHHVPAPIQVTVPDKYEFVGDVLMVPRETFVEDEWKSFAQDMWAKVCASTSPAFSRVARKAFIDASEKRQSHVDLLYVNHSALTSSKANEAPGWVEVRENGIIYGWDITRVMFSSGNVTEKARMATIGCRNEVIVDLFCGIGYYVLPFLVHGGASFVHACEWNPDSVNALRFNLERNNVAHKCQVYLGDNRETAPKLADVADRVNLGLLPTSIKAWPLAVQVLKPSGGWFHVHDNVAVEDRDAWEQRLLAALRDLAQEHGKKWTITCEHVEKVKSYAPKVHHLVADIRCVPLDQQ</sequence>
<dbReference type="EC" id="2.5.1.114" evidence="2"/>
<dbReference type="InterPro" id="IPR036602">
    <property type="entry name" value="tRNA_yW-synthesising-like_sf"/>
</dbReference>
<evidence type="ECO:0000256" key="10">
    <source>
        <dbReference type="ARBA" id="ARBA00058049"/>
    </source>
</evidence>
<dbReference type="HOGENOM" id="CLU_006768_0_0_1"/>
<dbReference type="FunFam" id="3.40.50.150:FF:000131">
    <property type="entry name" value="tRNA wybutosine-synthesizing protein 2/3/4"/>
    <property type="match status" value="1"/>
</dbReference>
<dbReference type="eggNOG" id="KOG0379">
    <property type="taxonomic scope" value="Eukaryota"/>
</dbReference>
<reference evidence="15" key="2">
    <citation type="submission" date="2010-04" db="EMBL/GenBank/DDBJ databases">
        <authorList>
            <person name="Buell R."/>
            <person name="Hamilton J."/>
            <person name="Hostetler J."/>
        </authorList>
    </citation>
    <scope>NUCLEOTIDE SEQUENCE [LARGE SCALE GENOMIC DNA]</scope>
    <source>
        <strain evidence="15">DAOM:BR144</strain>
    </source>
</reference>
<dbReference type="UniPathway" id="UPA00375"/>
<evidence type="ECO:0000256" key="9">
    <source>
        <dbReference type="ARBA" id="ARBA00049400"/>
    </source>
</evidence>
<evidence type="ECO:0000256" key="7">
    <source>
        <dbReference type="ARBA" id="ARBA00022694"/>
    </source>
</evidence>
<keyword evidence="7" id="KW-0819">tRNA processing</keyword>
<dbReference type="GO" id="GO:0008175">
    <property type="term" value="F:tRNA methyltransferase activity"/>
    <property type="evidence" value="ECO:0007669"/>
    <property type="project" value="TreeGrafter"/>
</dbReference>
<dbReference type="GO" id="GO:0005737">
    <property type="term" value="C:cytoplasm"/>
    <property type="evidence" value="ECO:0007669"/>
    <property type="project" value="TreeGrafter"/>
</dbReference>
<proteinExistence type="predicted"/>
<dbReference type="InterPro" id="IPR015915">
    <property type="entry name" value="Kelch-typ_b-propeller"/>
</dbReference>
<evidence type="ECO:0000259" key="13">
    <source>
        <dbReference type="PROSITE" id="PS51684"/>
    </source>
</evidence>
<dbReference type="Pfam" id="PF24681">
    <property type="entry name" value="Kelch_KLHDC2_KLHL20_DRC7"/>
    <property type="match status" value="1"/>
</dbReference>
<keyword evidence="5" id="KW-0808">Transferase</keyword>
<evidence type="ECO:0000256" key="3">
    <source>
        <dbReference type="ARBA" id="ARBA00012750"/>
    </source>
</evidence>
<keyword evidence="15" id="KW-1185">Reference proteome</keyword>
<dbReference type="Proteomes" id="UP000019132">
    <property type="component" value="Unassembled WGS sequence"/>
</dbReference>
<dbReference type="PANTHER" id="PTHR23245:SF25">
    <property type="entry name" value="TRNA WYBUTOSINE-SYNTHESIZING PROTEIN 2 HOMOLOG"/>
    <property type="match status" value="1"/>
</dbReference>
<dbReference type="Gene3D" id="3.30.1960.10">
    <property type="entry name" value="tRNA wybutosine-synthesizing-like"/>
    <property type="match status" value="1"/>
</dbReference>
<dbReference type="InterPro" id="IPR056743">
    <property type="entry name" value="TRM5-TYW2-like_MTfase"/>
</dbReference>
<dbReference type="STRING" id="431595.K3WQA5"/>
<dbReference type="VEuPathDB" id="FungiDB:PYU1_G007132"/>
<protein>
    <recommendedName>
        <fullName evidence="11">tRNA wybutosine-synthesizing protein 3</fullName>
        <ecNumber evidence="3">2.1.1.282</ecNumber>
        <ecNumber evidence="2">2.5.1.114</ecNumber>
    </recommendedName>
</protein>
<dbReference type="EC" id="2.1.1.282" evidence="3"/>
<dbReference type="EnsemblProtists" id="PYU1_T007147">
    <property type="protein sequence ID" value="PYU1_T007147"/>
    <property type="gene ID" value="PYU1_G007132"/>
</dbReference>
<feature type="domain" description="SAM-dependent methyltransferase TRM5/TYW2-type" evidence="13">
    <location>
        <begin position="743"/>
        <end position="1018"/>
    </location>
</feature>
<evidence type="ECO:0000313" key="15">
    <source>
        <dbReference type="Proteomes" id="UP000019132"/>
    </source>
</evidence>
<dbReference type="InterPro" id="IPR029063">
    <property type="entry name" value="SAM-dependent_MTases_sf"/>
</dbReference>
<dbReference type="Gene3D" id="3.40.50.150">
    <property type="entry name" value="Vaccinia Virus protein VP39"/>
    <property type="match status" value="1"/>
</dbReference>
<feature type="region of interest" description="Disordered" evidence="12">
    <location>
        <begin position="607"/>
        <end position="630"/>
    </location>
</feature>
<comment type="catalytic activity">
    <reaction evidence="8">
        <text>4-demethyl-7-[(3S)-3-amino-3-carboxypropyl]wyosine(37) in tRNA(Phe) + S-adenosyl-L-methionine = 7-[(3S)-3-amino-3-carboxypropyl]wyosine(37) in tRNA(Phe) + S-adenosyl-L-homocysteine + H(+)</text>
        <dbReference type="Rhea" id="RHEA:36635"/>
        <dbReference type="Rhea" id="RHEA-COMP:10378"/>
        <dbReference type="Rhea" id="RHEA-COMP:10379"/>
        <dbReference type="ChEBI" id="CHEBI:15378"/>
        <dbReference type="ChEBI" id="CHEBI:57856"/>
        <dbReference type="ChEBI" id="CHEBI:59789"/>
        <dbReference type="ChEBI" id="CHEBI:73543"/>
        <dbReference type="ChEBI" id="CHEBI:73550"/>
        <dbReference type="EC" id="2.1.1.282"/>
    </reaction>
</comment>
<keyword evidence="4" id="KW-0489">Methyltransferase</keyword>
<dbReference type="InParanoid" id="K3WQA5"/>
<dbReference type="InterPro" id="IPR030382">
    <property type="entry name" value="MeTrfase_TRM5/TYW2"/>
</dbReference>